<gene>
    <name evidence="12" type="ORF">NSK_000266</name>
</gene>
<dbReference type="Pfam" id="PF12589">
    <property type="entry name" value="WBS_methylT"/>
    <property type="match status" value="1"/>
</dbReference>
<evidence type="ECO:0008006" key="14">
    <source>
        <dbReference type="Google" id="ProtNLM"/>
    </source>
</evidence>
<comment type="similarity">
    <text evidence="3">Belongs to the class I-like SAM-binding methyltransferase superfamily. BUD23/WBSCR22 family.</text>
</comment>
<dbReference type="SUPFAM" id="SSF53335">
    <property type="entry name" value="S-adenosyl-L-methionine-dependent methyltransferases"/>
    <property type="match status" value="1"/>
</dbReference>
<accession>A0A4D9DE16</accession>
<feature type="region of interest" description="Disordered" evidence="9">
    <location>
        <begin position="226"/>
        <end position="282"/>
    </location>
</feature>
<evidence type="ECO:0000313" key="12">
    <source>
        <dbReference type="EMBL" id="TFJ88697.1"/>
    </source>
</evidence>
<feature type="domain" description="18S rRNA (guanine(1575)-N(7))-methyltransferase Bud23 C-terminal" evidence="11">
    <location>
        <begin position="206"/>
        <end position="279"/>
    </location>
</feature>
<evidence type="ECO:0000256" key="7">
    <source>
        <dbReference type="ARBA" id="ARBA00022691"/>
    </source>
</evidence>
<comment type="caution">
    <text evidence="12">The sequence shown here is derived from an EMBL/GenBank/DDBJ whole genome shotgun (WGS) entry which is preliminary data.</text>
</comment>
<feature type="domain" description="Methyltransferase type 11" evidence="10">
    <location>
        <begin position="54"/>
        <end position="155"/>
    </location>
</feature>
<evidence type="ECO:0000256" key="5">
    <source>
        <dbReference type="ARBA" id="ARBA00022603"/>
    </source>
</evidence>
<dbReference type="EMBL" id="SDOX01000001">
    <property type="protein sequence ID" value="TFJ88697.1"/>
    <property type="molecule type" value="Genomic_DNA"/>
</dbReference>
<reference evidence="12 13" key="1">
    <citation type="submission" date="2019-01" db="EMBL/GenBank/DDBJ databases">
        <title>Nuclear Genome Assembly of the Microalgal Biofuel strain Nannochloropsis salina CCMP1776.</title>
        <authorList>
            <person name="Hovde B."/>
        </authorList>
    </citation>
    <scope>NUCLEOTIDE SEQUENCE [LARGE SCALE GENOMIC DNA]</scope>
    <source>
        <strain evidence="12 13">CCMP1776</strain>
    </source>
</reference>
<dbReference type="Proteomes" id="UP000355283">
    <property type="component" value="Unassembled WGS sequence"/>
</dbReference>
<dbReference type="PANTHER" id="PTHR12734">
    <property type="entry name" value="METHYLTRANSFERASE-RELATED"/>
    <property type="match status" value="1"/>
</dbReference>
<dbReference type="GO" id="GO:0016435">
    <property type="term" value="F:rRNA (guanine) methyltransferase activity"/>
    <property type="evidence" value="ECO:0007669"/>
    <property type="project" value="InterPro"/>
</dbReference>
<keyword evidence="4" id="KW-0963">Cytoplasm</keyword>
<keyword evidence="7" id="KW-0949">S-adenosyl-L-methionine</keyword>
<evidence type="ECO:0000256" key="6">
    <source>
        <dbReference type="ARBA" id="ARBA00022679"/>
    </source>
</evidence>
<keyword evidence="13" id="KW-1185">Reference proteome</keyword>
<evidence type="ECO:0000256" key="3">
    <source>
        <dbReference type="ARBA" id="ARBA00005547"/>
    </source>
</evidence>
<keyword evidence="5" id="KW-0489">Methyltransferase</keyword>
<dbReference type="OrthoDB" id="2877at2759"/>
<comment type="subcellular location">
    <subcellularLocation>
        <location evidence="2">Cytoplasm</location>
    </subcellularLocation>
    <subcellularLocation>
        <location evidence="1">Nucleus</location>
    </subcellularLocation>
</comment>
<dbReference type="PANTHER" id="PTHR12734:SF0">
    <property type="entry name" value="18S RRNA (GUANINE-N(7))-METHYLTRANSFERASE-RELATED"/>
    <property type="match status" value="1"/>
</dbReference>
<dbReference type="InterPro" id="IPR022238">
    <property type="entry name" value="Bud23_C"/>
</dbReference>
<evidence type="ECO:0000256" key="1">
    <source>
        <dbReference type="ARBA" id="ARBA00004123"/>
    </source>
</evidence>
<keyword evidence="6" id="KW-0808">Transferase</keyword>
<proteinExistence type="inferred from homology"/>
<keyword evidence="8" id="KW-0539">Nucleus</keyword>
<dbReference type="GO" id="GO:0005737">
    <property type="term" value="C:cytoplasm"/>
    <property type="evidence" value="ECO:0007669"/>
    <property type="project" value="UniProtKB-SubCell"/>
</dbReference>
<dbReference type="InterPro" id="IPR039769">
    <property type="entry name" value="Bud23-like"/>
</dbReference>
<evidence type="ECO:0000256" key="8">
    <source>
        <dbReference type="ARBA" id="ARBA00023242"/>
    </source>
</evidence>
<name>A0A4D9DE16_9STRA</name>
<dbReference type="Pfam" id="PF08241">
    <property type="entry name" value="Methyltransf_11"/>
    <property type="match status" value="1"/>
</dbReference>
<evidence type="ECO:0000256" key="2">
    <source>
        <dbReference type="ARBA" id="ARBA00004496"/>
    </source>
</evidence>
<sequence>MSRPERQNTPQNYYDDKEARKYNSSSRIIDIQSEITERALELLALEPGRRALILDIGCGSGLSGEAIEEAGHAWIGCDISKDMLVVAAEKESEGGDVLQRDMGQGLPFRAACFDGAVSISALQWLCYEDSKAQSATARLMRFFASLYTVLRRGARAALQFYPENSEQVLLITQAATRVGFQGGLVVDYPNSSKAKKYYLCLSFEHSYRVPQALGREEGGRALTSVGVTERERVKPRGRKKGGKREQVKSREWVLAKKEKQRQKGLNVREDSKYTARKRKDRL</sequence>
<dbReference type="InterPro" id="IPR013216">
    <property type="entry name" value="Methyltransf_11"/>
</dbReference>
<dbReference type="GO" id="GO:0005730">
    <property type="term" value="C:nucleolus"/>
    <property type="evidence" value="ECO:0007669"/>
    <property type="project" value="TreeGrafter"/>
</dbReference>
<dbReference type="AlphaFoldDB" id="A0A4D9DE16"/>
<dbReference type="InterPro" id="IPR029063">
    <property type="entry name" value="SAM-dependent_MTases_sf"/>
</dbReference>
<organism evidence="12 13">
    <name type="scientific">Nannochloropsis salina CCMP1776</name>
    <dbReference type="NCBI Taxonomy" id="1027361"/>
    <lineage>
        <taxon>Eukaryota</taxon>
        <taxon>Sar</taxon>
        <taxon>Stramenopiles</taxon>
        <taxon>Ochrophyta</taxon>
        <taxon>Eustigmatophyceae</taxon>
        <taxon>Eustigmatales</taxon>
        <taxon>Monodopsidaceae</taxon>
        <taxon>Microchloropsis</taxon>
        <taxon>Microchloropsis salina</taxon>
    </lineage>
</organism>
<evidence type="ECO:0000256" key="4">
    <source>
        <dbReference type="ARBA" id="ARBA00022490"/>
    </source>
</evidence>
<dbReference type="Gene3D" id="3.40.50.150">
    <property type="entry name" value="Vaccinia Virus protein VP39"/>
    <property type="match status" value="1"/>
</dbReference>
<feature type="compositionally biased region" description="Basic and acidic residues" evidence="9">
    <location>
        <begin position="243"/>
        <end position="257"/>
    </location>
</feature>
<evidence type="ECO:0000313" key="13">
    <source>
        <dbReference type="Proteomes" id="UP000355283"/>
    </source>
</evidence>
<evidence type="ECO:0000259" key="10">
    <source>
        <dbReference type="Pfam" id="PF08241"/>
    </source>
</evidence>
<evidence type="ECO:0000259" key="11">
    <source>
        <dbReference type="Pfam" id="PF12589"/>
    </source>
</evidence>
<dbReference type="CDD" id="cd02440">
    <property type="entry name" value="AdoMet_MTases"/>
    <property type="match status" value="1"/>
</dbReference>
<dbReference type="GO" id="GO:0070476">
    <property type="term" value="P:rRNA (guanine-N7)-methylation"/>
    <property type="evidence" value="ECO:0007669"/>
    <property type="project" value="InterPro"/>
</dbReference>
<evidence type="ECO:0000256" key="9">
    <source>
        <dbReference type="SAM" id="MobiDB-lite"/>
    </source>
</evidence>
<dbReference type="FunFam" id="3.40.50.150:FF:000216">
    <property type="entry name" value="S-adenosylmethionine-dependent methyltransferase, putative"/>
    <property type="match status" value="1"/>
</dbReference>
<protein>
    <recommendedName>
        <fullName evidence="14">Methyltransferase type 11 domain-containing protein</fullName>
    </recommendedName>
</protein>